<gene>
    <name evidence="2" type="ORF">AWZ03_014344</name>
</gene>
<dbReference type="AlphaFoldDB" id="A0A484AS82"/>
<evidence type="ECO:0000256" key="1">
    <source>
        <dbReference type="SAM" id="MobiDB-lite"/>
    </source>
</evidence>
<name>A0A484AS82_DRONA</name>
<feature type="non-terminal residue" evidence="2">
    <location>
        <position position="1"/>
    </location>
</feature>
<sequence>LLSPCSSSSDRDNISVNNSNKSNNSKSNMPKTCLYKDDELLR</sequence>
<feature type="region of interest" description="Disordered" evidence="1">
    <location>
        <begin position="1"/>
        <end position="42"/>
    </location>
</feature>
<evidence type="ECO:0000313" key="2">
    <source>
        <dbReference type="EMBL" id="TDG39233.1"/>
    </source>
</evidence>
<dbReference type="Proteomes" id="UP000295192">
    <property type="component" value="Unassembled WGS sequence"/>
</dbReference>
<feature type="compositionally biased region" description="Low complexity" evidence="1">
    <location>
        <begin position="17"/>
        <end position="28"/>
    </location>
</feature>
<organism evidence="2 3">
    <name type="scientific">Drosophila navojoa</name>
    <name type="common">Fruit fly</name>
    <dbReference type="NCBI Taxonomy" id="7232"/>
    <lineage>
        <taxon>Eukaryota</taxon>
        <taxon>Metazoa</taxon>
        <taxon>Ecdysozoa</taxon>
        <taxon>Arthropoda</taxon>
        <taxon>Hexapoda</taxon>
        <taxon>Insecta</taxon>
        <taxon>Pterygota</taxon>
        <taxon>Neoptera</taxon>
        <taxon>Endopterygota</taxon>
        <taxon>Diptera</taxon>
        <taxon>Brachycera</taxon>
        <taxon>Muscomorpha</taxon>
        <taxon>Ephydroidea</taxon>
        <taxon>Drosophilidae</taxon>
        <taxon>Drosophila</taxon>
    </lineage>
</organism>
<evidence type="ECO:0000313" key="3">
    <source>
        <dbReference type="Proteomes" id="UP000295192"/>
    </source>
</evidence>
<dbReference type="EMBL" id="LSRL02001231">
    <property type="protein sequence ID" value="TDG39233.1"/>
    <property type="molecule type" value="Genomic_DNA"/>
</dbReference>
<keyword evidence="3" id="KW-1185">Reference proteome</keyword>
<proteinExistence type="predicted"/>
<protein>
    <submittedName>
        <fullName evidence="2">Uncharacterized protein</fullName>
    </submittedName>
</protein>
<comment type="caution">
    <text evidence="2">The sequence shown here is derived from an EMBL/GenBank/DDBJ whole genome shotgun (WGS) entry which is preliminary data.</text>
</comment>
<accession>A0A484AS82</accession>
<reference evidence="2 3" key="1">
    <citation type="journal article" date="2019" name="J. Hered.">
        <title>An Improved Genome Assembly for Drosophila navojoa, the Basal Species in the mojavensis Cluster.</title>
        <authorList>
            <person name="Vanderlinde T."/>
            <person name="Dupim E.G."/>
            <person name="Nazario-Yepiz N.O."/>
            <person name="Carvalho A.B."/>
        </authorList>
    </citation>
    <scope>NUCLEOTIDE SEQUENCE [LARGE SCALE GENOMIC DNA]</scope>
    <source>
        <strain evidence="2">Navoj_Jal97</strain>
        <tissue evidence="2">Whole organism</tissue>
    </source>
</reference>